<organism evidence="1 2">
    <name type="scientific">Ophiobolus disseminans</name>
    <dbReference type="NCBI Taxonomy" id="1469910"/>
    <lineage>
        <taxon>Eukaryota</taxon>
        <taxon>Fungi</taxon>
        <taxon>Dikarya</taxon>
        <taxon>Ascomycota</taxon>
        <taxon>Pezizomycotina</taxon>
        <taxon>Dothideomycetes</taxon>
        <taxon>Pleosporomycetidae</taxon>
        <taxon>Pleosporales</taxon>
        <taxon>Pleosporineae</taxon>
        <taxon>Phaeosphaeriaceae</taxon>
        <taxon>Ophiobolus</taxon>
    </lineage>
</organism>
<dbReference type="Proteomes" id="UP000799424">
    <property type="component" value="Unassembled WGS sequence"/>
</dbReference>
<evidence type="ECO:0000313" key="2">
    <source>
        <dbReference type="Proteomes" id="UP000799424"/>
    </source>
</evidence>
<reference evidence="1" key="1">
    <citation type="journal article" date="2020" name="Stud. Mycol.">
        <title>101 Dothideomycetes genomes: a test case for predicting lifestyles and emergence of pathogens.</title>
        <authorList>
            <person name="Haridas S."/>
            <person name="Albert R."/>
            <person name="Binder M."/>
            <person name="Bloem J."/>
            <person name="Labutti K."/>
            <person name="Salamov A."/>
            <person name="Andreopoulos B."/>
            <person name="Baker S."/>
            <person name="Barry K."/>
            <person name="Bills G."/>
            <person name="Bluhm B."/>
            <person name="Cannon C."/>
            <person name="Castanera R."/>
            <person name="Culley D."/>
            <person name="Daum C."/>
            <person name="Ezra D."/>
            <person name="Gonzalez J."/>
            <person name="Henrissat B."/>
            <person name="Kuo A."/>
            <person name="Liang C."/>
            <person name="Lipzen A."/>
            <person name="Lutzoni F."/>
            <person name="Magnuson J."/>
            <person name="Mondo S."/>
            <person name="Nolan M."/>
            <person name="Ohm R."/>
            <person name="Pangilinan J."/>
            <person name="Park H.-J."/>
            <person name="Ramirez L."/>
            <person name="Alfaro M."/>
            <person name="Sun H."/>
            <person name="Tritt A."/>
            <person name="Yoshinaga Y."/>
            <person name="Zwiers L.-H."/>
            <person name="Turgeon B."/>
            <person name="Goodwin S."/>
            <person name="Spatafora J."/>
            <person name="Crous P."/>
            <person name="Grigoriev I."/>
        </authorList>
    </citation>
    <scope>NUCLEOTIDE SEQUENCE</scope>
    <source>
        <strain evidence="1">CBS 113818</strain>
    </source>
</reference>
<dbReference type="EMBL" id="MU006227">
    <property type="protein sequence ID" value="KAF2825569.1"/>
    <property type="molecule type" value="Genomic_DNA"/>
</dbReference>
<accession>A0A6A6ZYG0</accession>
<keyword evidence="2" id="KW-1185">Reference proteome</keyword>
<dbReference type="AlphaFoldDB" id="A0A6A6ZYG0"/>
<protein>
    <submittedName>
        <fullName evidence="1">Uncharacterized protein</fullName>
    </submittedName>
</protein>
<gene>
    <name evidence="1" type="ORF">CC86DRAFT_32708</name>
</gene>
<evidence type="ECO:0000313" key="1">
    <source>
        <dbReference type="EMBL" id="KAF2825569.1"/>
    </source>
</evidence>
<name>A0A6A6ZYG0_9PLEO</name>
<sequence length="186" mass="21900">MKSASFTARWLAHIKGFSSSVHFSSAENTILDTLHYDLLWLQPTIYDLPRTTIIQTLANDLVSSTSFDLHLQVLDHQHQYLRLFWLPATRDLASSSTPRTCYFTILWFRSVRLPRLLWRTIRHLRLSPELPFHKDHLLSTSVYNLCKEPRTFRTIFFPTSILVLRLYLVISNNRRQARCVFTIIPV</sequence>
<proteinExistence type="predicted"/>